<comment type="subcellular location">
    <subcellularLocation>
        <location evidence="1">Cell membrane</location>
        <topology evidence="1">Multi-pass membrane protein</topology>
    </subcellularLocation>
    <subcellularLocation>
        <location evidence="7">Membrane</location>
        <topology evidence="7">Multi-pass membrane protein</topology>
    </subcellularLocation>
</comment>
<evidence type="ECO:0000256" key="1">
    <source>
        <dbReference type="ARBA" id="ARBA00004651"/>
    </source>
</evidence>
<feature type="transmembrane region" description="Helical" evidence="8">
    <location>
        <begin position="336"/>
        <end position="356"/>
    </location>
</feature>
<reference evidence="11" key="1">
    <citation type="journal article" date="2019" name="Int. J. Syst. Evol. Microbiol.">
        <title>The Global Catalogue of Microorganisms (GCM) 10K type strain sequencing project: providing services to taxonomists for standard genome sequencing and annotation.</title>
        <authorList>
            <consortium name="The Broad Institute Genomics Platform"/>
            <consortium name="The Broad Institute Genome Sequencing Center for Infectious Disease"/>
            <person name="Wu L."/>
            <person name="Ma J."/>
        </authorList>
    </citation>
    <scope>NUCLEOTIDE SEQUENCE [LARGE SCALE GENOMIC DNA]</scope>
    <source>
        <strain evidence="11">KCTC 42211</strain>
    </source>
</reference>
<feature type="transmembrane region" description="Helical" evidence="8">
    <location>
        <begin position="6"/>
        <end position="24"/>
    </location>
</feature>
<evidence type="ECO:0000256" key="7">
    <source>
        <dbReference type="RuleBase" id="RU000320"/>
    </source>
</evidence>
<keyword evidence="6 8" id="KW-0472">Membrane</keyword>
<accession>A0ABV7USU5</accession>
<name>A0ABV7USU5_9GAMM</name>
<feature type="transmembrane region" description="Helical" evidence="8">
    <location>
        <begin position="110"/>
        <end position="127"/>
    </location>
</feature>
<evidence type="ECO:0000313" key="11">
    <source>
        <dbReference type="Proteomes" id="UP001595724"/>
    </source>
</evidence>
<feature type="transmembrane region" description="Helical" evidence="8">
    <location>
        <begin position="309"/>
        <end position="330"/>
    </location>
</feature>
<evidence type="ECO:0000256" key="3">
    <source>
        <dbReference type="ARBA" id="ARBA00022475"/>
    </source>
</evidence>
<dbReference type="PANTHER" id="PTHR42703:SF1">
    <property type="entry name" value="NA(+)_H(+) ANTIPORTER SUBUNIT D1"/>
    <property type="match status" value="1"/>
</dbReference>
<evidence type="ECO:0000256" key="8">
    <source>
        <dbReference type="SAM" id="Phobius"/>
    </source>
</evidence>
<dbReference type="Proteomes" id="UP001595724">
    <property type="component" value="Unassembled WGS sequence"/>
</dbReference>
<evidence type="ECO:0000256" key="4">
    <source>
        <dbReference type="ARBA" id="ARBA00022692"/>
    </source>
</evidence>
<evidence type="ECO:0000256" key="5">
    <source>
        <dbReference type="ARBA" id="ARBA00022989"/>
    </source>
</evidence>
<feature type="transmembrane region" description="Helical" evidence="8">
    <location>
        <begin position="281"/>
        <end position="302"/>
    </location>
</feature>
<sequence>MSPHLAIAPIVLPLLVAALQLIAGERRQRTVLALSLASCLGLVVVAAMLLLAAQQGDGAMASVYRIGDWPARFGIVLVVDRLSALMVTLTAVVALAVLPAALARWQHRGNYFQPLFQFLLMGLNGAFLTGDLFNLFVFFEVLLAASYGLALHGSGARRVSAGLHYIVVNLTASMLFLLGVSLIFGVTGTLNMAALAEMIPTVPENTRSLLHAGAAILGVAFLVKTAMWPLGFWLPRTYAASAPAVAAMFALMTKVGIYVLLRLSLLLFGDGAGPASTGFGSGWLLWGGVATIVAGIIGMLGARDLGKLAGYNVIISSGTLLGAIALQQPAVTAGALAYLVVSTLGIATFFLVAGLVSPQGEEEADDALQLEPYEPVDADARSATLYADEDESRVVIPAPVAMLAVSFLACALVLAGLPPLSGFLAKFAMLSPMLGTLALDAAPRTVTLTLFTLVIVAGFCTVVAMCRAGIHIFWADPDRRFPQARVTEVSAIVLLLGLCLLLTVLPQAPLDYLHDAARQLHDPAHYIHGVLPAGGARP</sequence>
<comment type="caution">
    <text evidence="10">The sequence shown here is derived from an EMBL/GenBank/DDBJ whole genome shotgun (WGS) entry which is preliminary data.</text>
</comment>
<dbReference type="EMBL" id="JBHRYF010000002">
    <property type="protein sequence ID" value="MFC3659598.1"/>
    <property type="molecule type" value="Genomic_DNA"/>
</dbReference>
<feature type="transmembrane region" description="Helical" evidence="8">
    <location>
        <begin position="486"/>
        <end position="505"/>
    </location>
</feature>
<dbReference type="InterPro" id="IPR001750">
    <property type="entry name" value="ND/Mrp_TM"/>
</dbReference>
<keyword evidence="11" id="KW-1185">Reference proteome</keyword>
<evidence type="ECO:0000256" key="6">
    <source>
        <dbReference type="ARBA" id="ARBA00023136"/>
    </source>
</evidence>
<dbReference type="RefSeq" id="WP_386707491.1">
    <property type="nucleotide sequence ID" value="NZ_JBHRYF010000002.1"/>
</dbReference>
<protein>
    <submittedName>
        <fullName evidence="10">Monovalent cation/H+ antiporter subunit D</fullName>
    </submittedName>
</protein>
<keyword evidence="3" id="KW-1003">Cell membrane</keyword>
<feature type="transmembrane region" description="Helical" evidence="8">
    <location>
        <begin position="394"/>
        <end position="417"/>
    </location>
</feature>
<evidence type="ECO:0000313" key="10">
    <source>
        <dbReference type="EMBL" id="MFC3659598.1"/>
    </source>
</evidence>
<keyword evidence="5 8" id="KW-1133">Transmembrane helix</keyword>
<proteinExistence type="inferred from homology"/>
<keyword evidence="4 7" id="KW-0812">Transmembrane</keyword>
<organism evidence="10 11">
    <name type="scientific">Luteimonas notoginsengisoli</name>
    <dbReference type="NCBI Taxonomy" id="1578200"/>
    <lineage>
        <taxon>Bacteria</taxon>
        <taxon>Pseudomonadati</taxon>
        <taxon>Pseudomonadota</taxon>
        <taxon>Gammaproteobacteria</taxon>
        <taxon>Lysobacterales</taxon>
        <taxon>Lysobacteraceae</taxon>
        <taxon>Luteimonas</taxon>
    </lineage>
</organism>
<evidence type="ECO:0000256" key="2">
    <source>
        <dbReference type="ARBA" id="ARBA00005346"/>
    </source>
</evidence>
<dbReference type="InterPro" id="IPR050586">
    <property type="entry name" value="CPA3_Na-H_Antiporter_D"/>
</dbReference>
<dbReference type="PANTHER" id="PTHR42703">
    <property type="entry name" value="NADH DEHYDROGENASE"/>
    <property type="match status" value="1"/>
</dbReference>
<feature type="transmembrane region" description="Helical" evidence="8">
    <location>
        <begin position="163"/>
        <end position="188"/>
    </location>
</feature>
<feature type="transmembrane region" description="Helical" evidence="8">
    <location>
        <begin position="73"/>
        <end position="98"/>
    </location>
</feature>
<dbReference type="Pfam" id="PF00361">
    <property type="entry name" value="Proton_antipo_M"/>
    <property type="match status" value="1"/>
</dbReference>
<feature type="transmembrane region" description="Helical" evidence="8">
    <location>
        <begin position="238"/>
        <end position="261"/>
    </location>
</feature>
<feature type="transmembrane region" description="Helical" evidence="8">
    <location>
        <begin position="133"/>
        <end position="151"/>
    </location>
</feature>
<feature type="transmembrane region" description="Helical" evidence="8">
    <location>
        <begin position="448"/>
        <end position="474"/>
    </location>
</feature>
<feature type="transmembrane region" description="Helical" evidence="8">
    <location>
        <begin position="31"/>
        <end position="53"/>
    </location>
</feature>
<evidence type="ECO:0000259" key="9">
    <source>
        <dbReference type="Pfam" id="PF00361"/>
    </source>
</evidence>
<comment type="similarity">
    <text evidence="2">Belongs to the CPA3 antiporters (TC 2.A.63) subunit D family.</text>
</comment>
<feature type="transmembrane region" description="Helical" evidence="8">
    <location>
        <begin position="208"/>
        <end position="226"/>
    </location>
</feature>
<dbReference type="NCBIfam" id="NF009309">
    <property type="entry name" value="PRK12666.1"/>
    <property type="match status" value="1"/>
</dbReference>
<feature type="domain" description="NADH:quinone oxidoreductase/Mrp antiporter transmembrane" evidence="9">
    <location>
        <begin position="130"/>
        <end position="360"/>
    </location>
</feature>
<gene>
    <name evidence="10" type="ORF">ACFOM9_05830</name>
</gene>